<dbReference type="SUPFAM" id="SSF53756">
    <property type="entry name" value="UDP-Glycosyltransferase/glycogen phosphorylase"/>
    <property type="match status" value="1"/>
</dbReference>
<dbReference type="AlphaFoldDB" id="A0A1G2BYJ1"/>
<dbReference type="GO" id="GO:0016757">
    <property type="term" value="F:glycosyltransferase activity"/>
    <property type="evidence" value="ECO:0007669"/>
    <property type="project" value="InterPro"/>
</dbReference>
<dbReference type="EMBL" id="MHKQ01000010">
    <property type="protein sequence ID" value="OGY94245.1"/>
    <property type="molecule type" value="Genomic_DNA"/>
</dbReference>
<gene>
    <name evidence="4" type="ORF">A2406_01975</name>
</gene>
<accession>A0A1G2BYJ1</accession>
<dbReference type="PANTHER" id="PTHR46401:SF2">
    <property type="entry name" value="GLYCOSYLTRANSFERASE WBBK-RELATED"/>
    <property type="match status" value="1"/>
</dbReference>
<reference evidence="4 5" key="1">
    <citation type="journal article" date="2016" name="Nat. Commun.">
        <title>Thousands of microbial genomes shed light on interconnected biogeochemical processes in an aquifer system.</title>
        <authorList>
            <person name="Anantharaman K."/>
            <person name="Brown C.T."/>
            <person name="Hug L.A."/>
            <person name="Sharon I."/>
            <person name="Castelle C.J."/>
            <person name="Probst A.J."/>
            <person name="Thomas B.C."/>
            <person name="Singh A."/>
            <person name="Wilkins M.J."/>
            <person name="Karaoz U."/>
            <person name="Brodie E.L."/>
            <person name="Williams K.H."/>
            <person name="Hubbard S.S."/>
            <person name="Banfield J.F."/>
        </authorList>
    </citation>
    <scope>NUCLEOTIDE SEQUENCE [LARGE SCALE GENOMIC DNA]</scope>
</reference>
<feature type="domain" description="Glycosyltransferase subfamily 4-like N-terminal" evidence="3">
    <location>
        <begin position="37"/>
        <end position="180"/>
    </location>
</feature>
<dbReference type="Gene3D" id="3.40.50.2000">
    <property type="entry name" value="Glycogen Phosphorylase B"/>
    <property type="match status" value="2"/>
</dbReference>
<protein>
    <recommendedName>
        <fullName evidence="6">Glycosyl transferase family 1 domain-containing protein</fullName>
    </recommendedName>
</protein>
<evidence type="ECO:0000259" key="3">
    <source>
        <dbReference type="Pfam" id="PF13439"/>
    </source>
</evidence>
<evidence type="ECO:0000259" key="2">
    <source>
        <dbReference type="Pfam" id="PF00534"/>
    </source>
</evidence>
<name>A0A1G2BYJ1_9BACT</name>
<evidence type="ECO:0000256" key="1">
    <source>
        <dbReference type="ARBA" id="ARBA00022679"/>
    </source>
</evidence>
<evidence type="ECO:0000313" key="5">
    <source>
        <dbReference type="Proteomes" id="UP000177626"/>
    </source>
</evidence>
<dbReference type="InterPro" id="IPR028098">
    <property type="entry name" value="Glyco_trans_4-like_N"/>
</dbReference>
<dbReference type="PANTHER" id="PTHR46401">
    <property type="entry name" value="GLYCOSYLTRANSFERASE WBBK-RELATED"/>
    <property type="match status" value="1"/>
</dbReference>
<dbReference type="CDD" id="cd03809">
    <property type="entry name" value="GT4_MtfB-like"/>
    <property type="match status" value="1"/>
</dbReference>
<dbReference type="Pfam" id="PF00534">
    <property type="entry name" value="Glycos_transf_1"/>
    <property type="match status" value="1"/>
</dbReference>
<sequence>MNIGIDIRALGNKNWTGIGKYVFHSILNILKTDNQNQYYLFSTGLNKDLYEAVDFNQRNVQRIHIPISNKLLNLKLITGFRSNIFDKFFEEIDLFWMPNINFFSPTKKCPTILTVHDLSFLHSREFYSLKRRYWHKLVGVEKLTSAASHIITVSENTKRDLMRFFSLPEDKISIIYPGIDYRPMNKELATSLVSKLALPEKFFIYVGTLEPRKNIISIIKAFDKYHREYPDVHLLIVGSRGWIYNNVLKYIKERSFVHYLDYVASPLKDALYFLSQGLIWPSFYEGFGFPPLEAIAHKKPVIISYKTSLPEIGKQQALYVDPYNISDIYQSLKFLTEDKKLKEQLAKSADSFALPQWSEQTQKILAIFNQYKK</sequence>
<evidence type="ECO:0000313" key="4">
    <source>
        <dbReference type="EMBL" id="OGY94245.1"/>
    </source>
</evidence>
<proteinExistence type="predicted"/>
<keyword evidence="1" id="KW-0808">Transferase</keyword>
<dbReference type="Pfam" id="PF13439">
    <property type="entry name" value="Glyco_transf_4"/>
    <property type="match status" value="1"/>
</dbReference>
<feature type="domain" description="Glycosyl transferase family 1" evidence="2">
    <location>
        <begin position="198"/>
        <end position="349"/>
    </location>
</feature>
<dbReference type="InterPro" id="IPR001296">
    <property type="entry name" value="Glyco_trans_1"/>
</dbReference>
<organism evidence="4 5">
    <name type="scientific">Candidatus Komeilibacteria bacterium RIFOXYC1_FULL_37_11</name>
    <dbReference type="NCBI Taxonomy" id="1798555"/>
    <lineage>
        <taxon>Bacteria</taxon>
        <taxon>Candidatus Komeiliibacteriota</taxon>
    </lineage>
</organism>
<evidence type="ECO:0008006" key="6">
    <source>
        <dbReference type="Google" id="ProtNLM"/>
    </source>
</evidence>
<comment type="caution">
    <text evidence="4">The sequence shown here is derived from an EMBL/GenBank/DDBJ whole genome shotgun (WGS) entry which is preliminary data.</text>
</comment>
<dbReference type="Proteomes" id="UP000177626">
    <property type="component" value="Unassembled WGS sequence"/>
</dbReference>